<name>A0A3R5QWW6_9CLOT</name>
<evidence type="ECO:0000313" key="3">
    <source>
        <dbReference type="Proteomes" id="UP000286268"/>
    </source>
</evidence>
<dbReference type="PANTHER" id="PTHR33376:SF2">
    <property type="entry name" value="DICARBOXYLATE-BINDING PERIPLASMIC PROTEIN"/>
    <property type="match status" value="1"/>
</dbReference>
<reference evidence="2 3" key="1">
    <citation type="submission" date="2018-01" db="EMBL/GenBank/DDBJ databases">
        <title>Genome Sequencing and Assembly of Anaerobacter polyendosporus strain CT4.</title>
        <authorList>
            <person name="Tachaapaikoon C."/>
            <person name="Sutheeworapong S."/>
            <person name="Jenjaroenpun P."/>
            <person name="Wongsurawat T."/>
            <person name="Nookeaw I."/>
            <person name="Cheawchanlertfa P."/>
            <person name="Kosugi A."/>
            <person name="Cheevadhanarak S."/>
            <person name="Ratanakhanokchai K."/>
        </authorList>
    </citation>
    <scope>NUCLEOTIDE SEQUENCE [LARGE SCALE GENOMIC DNA]</scope>
    <source>
        <strain evidence="2 3">CT4</strain>
    </source>
</reference>
<dbReference type="AlphaFoldDB" id="A0A3R5QWW6"/>
<dbReference type="NCBIfam" id="NF037995">
    <property type="entry name" value="TRAP_S1"/>
    <property type="match status" value="1"/>
</dbReference>
<organism evidence="2 3">
    <name type="scientific">Clostridium manihotivorum</name>
    <dbReference type="NCBI Taxonomy" id="2320868"/>
    <lineage>
        <taxon>Bacteria</taxon>
        <taxon>Bacillati</taxon>
        <taxon>Bacillota</taxon>
        <taxon>Clostridia</taxon>
        <taxon>Eubacteriales</taxon>
        <taxon>Clostridiaceae</taxon>
        <taxon>Clostridium</taxon>
    </lineage>
</organism>
<dbReference type="GO" id="GO:0030288">
    <property type="term" value="C:outer membrane-bounded periplasmic space"/>
    <property type="evidence" value="ECO:0007669"/>
    <property type="project" value="InterPro"/>
</dbReference>
<dbReference type="PANTHER" id="PTHR33376">
    <property type="match status" value="1"/>
</dbReference>
<dbReference type="GO" id="GO:0055085">
    <property type="term" value="P:transmembrane transport"/>
    <property type="evidence" value="ECO:0007669"/>
    <property type="project" value="InterPro"/>
</dbReference>
<dbReference type="Proteomes" id="UP000286268">
    <property type="component" value="Chromosome"/>
</dbReference>
<dbReference type="Pfam" id="PF03480">
    <property type="entry name" value="DctP"/>
    <property type="match status" value="1"/>
</dbReference>
<sequence length="342" mass="38013">MQKKLISLSLLLVTLLTFVGCNSSIQSNVYLDMINNKDSNKKILLLAESQSKDYPTTQGDNEFAKLVKEKTNGRIEVKVITGGGLGSEKDTLAQVRMGTIDFTRTSISPLSSYSDIMNVLSLPYLYRDSDHMWAVLNGSIGKQALEDIQKANLVGLAFYDSGSRNFYNNKREIKSVSDLKDLRIRVQESDLMKALVSSLGATPVAMDSAQVLQALALGQVDGAENNPATYFSSNQFNVAKYYTIDEHSRIPDILVGSKKVMDGISKEDQEIIKKAAEESVEVQKKAWKTNEDIMLDKMKQAGVKITQLDQSSKDSFKNSVTPVYEKFGSKYTDLIKQIDQTK</sequence>
<dbReference type="PIRSF" id="PIRSF006470">
    <property type="entry name" value="DctB"/>
    <property type="match status" value="1"/>
</dbReference>
<dbReference type="InterPro" id="IPR018389">
    <property type="entry name" value="DctP_fam"/>
</dbReference>
<dbReference type="InterPro" id="IPR038404">
    <property type="entry name" value="TRAP_DctP_sf"/>
</dbReference>
<evidence type="ECO:0000313" key="2">
    <source>
        <dbReference type="EMBL" id="QAA31405.1"/>
    </source>
</evidence>
<gene>
    <name evidence="2" type="ORF">C1I91_06980</name>
</gene>
<dbReference type="Gene3D" id="3.40.190.170">
    <property type="entry name" value="Bacterial extracellular solute-binding protein, family 7"/>
    <property type="match status" value="1"/>
</dbReference>
<dbReference type="RefSeq" id="WP_128212218.1">
    <property type="nucleotide sequence ID" value="NZ_CP025746.1"/>
</dbReference>
<protein>
    <submittedName>
        <fullName evidence="2">C4-dicarboxylate ABC transporter substrate-binding protein</fullName>
    </submittedName>
</protein>
<keyword evidence="1" id="KW-0732">Signal</keyword>
<dbReference type="NCBIfam" id="TIGR00787">
    <property type="entry name" value="dctP"/>
    <property type="match status" value="1"/>
</dbReference>
<dbReference type="InterPro" id="IPR004682">
    <property type="entry name" value="TRAP_DctP"/>
</dbReference>
<dbReference type="SUPFAM" id="SSF53850">
    <property type="entry name" value="Periplasmic binding protein-like II"/>
    <property type="match status" value="1"/>
</dbReference>
<keyword evidence="3" id="KW-1185">Reference proteome</keyword>
<dbReference type="GO" id="GO:0030246">
    <property type="term" value="F:carbohydrate binding"/>
    <property type="evidence" value="ECO:0007669"/>
    <property type="project" value="TreeGrafter"/>
</dbReference>
<evidence type="ECO:0000256" key="1">
    <source>
        <dbReference type="ARBA" id="ARBA00022729"/>
    </source>
</evidence>
<dbReference type="EMBL" id="CP025746">
    <property type="protein sequence ID" value="QAA31405.1"/>
    <property type="molecule type" value="Genomic_DNA"/>
</dbReference>
<accession>A0A3R5QWW6</accession>
<dbReference type="PROSITE" id="PS51257">
    <property type="entry name" value="PROKAR_LIPOPROTEIN"/>
    <property type="match status" value="1"/>
</dbReference>
<dbReference type="KEGG" id="cmah:C1I91_06980"/>
<dbReference type="OrthoDB" id="9815946at2"/>
<proteinExistence type="predicted"/>
<dbReference type="CDD" id="cd13671">
    <property type="entry name" value="PBP2_TRAP_SBP_like_3"/>
    <property type="match status" value="1"/>
</dbReference>